<evidence type="ECO:0000313" key="1">
    <source>
        <dbReference type="EMBL" id="GFO30766.1"/>
    </source>
</evidence>
<evidence type="ECO:0000313" key="2">
    <source>
        <dbReference type="Proteomes" id="UP000735302"/>
    </source>
</evidence>
<organism evidence="1 2">
    <name type="scientific">Plakobranchus ocellatus</name>
    <dbReference type="NCBI Taxonomy" id="259542"/>
    <lineage>
        <taxon>Eukaryota</taxon>
        <taxon>Metazoa</taxon>
        <taxon>Spiralia</taxon>
        <taxon>Lophotrochozoa</taxon>
        <taxon>Mollusca</taxon>
        <taxon>Gastropoda</taxon>
        <taxon>Heterobranchia</taxon>
        <taxon>Euthyneura</taxon>
        <taxon>Panpulmonata</taxon>
        <taxon>Sacoglossa</taxon>
        <taxon>Placobranchoidea</taxon>
        <taxon>Plakobranchidae</taxon>
        <taxon>Plakobranchus</taxon>
    </lineage>
</organism>
<sequence>MDHCLYEHFKLASKGYQIWRYGFRAQLPDNKIKIRFLSARVKEKMQKANTIIMALLIWLGLRSVGLRDVEREGETAADGHSLQVPRERAWREDRERKEGRSWRFRLVLVFIAFPQGDLRLSGSPTGSEARTRKEGSCKSQGGFVIDCATDAPI</sequence>
<protein>
    <submittedName>
        <fullName evidence="1">Uncharacterized protein</fullName>
    </submittedName>
</protein>
<gene>
    <name evidence="1" type="ORF">PoB_005727100</name>
</gene>
<keyword evidence="2" id="KW-1185">Reference proteome</keyword>
<comment type="caution">
    <text evidence="1">The sequence shown here is derived from an EMBL/GenBank/DDBJ whole genome shotgun (WGS) entry which is preliminary data.</text>
</comment>
<dbReference type="AlphaFoldDB" id="A0AAV4CH76"/>
<name>A0AAV4CH76_9GAST</name>
<accession>A0AAV4CH76</accession>
<dbReference type="EMBL" id="BLXT01006265">
    <property type="protein sequence ID" value="GFO30766.1"/>
    <property type="molecule type" value="Genomic_DNA"/>
</dbReference>
<proteinExistence type="predicted"/>
<reference evidence="1 2" key="1">
    <citation type="journal article" date="2021" name="Elife">
        <title>Chloroplast acquisition without the gene transfer in kleptoplastic sea slugs, Plakobranchus ocellatus.</title>
        <authorList>
            <person name="Maeda T."/>
            <person name="Takahashi S."/>
            <person name="Yoshida T."/>
            <person name="Shimamura S."/>
            <person name="Takaki Y."/>
            <person name="Nagai Y."/>
            <person name="Toyoda A."/>
            <person name="Suzuki Y."/>
            <person name="Arimoto A."/>
            <person name="Ishii H."/>
            <person name="Satoh N."/>
            <person name="Nishiyama T."/>
            <person name="Hasebe M."/>
            <person name="Maruyama T."/>
            <person name="Minagawa J."/>
            <person name="Obokata J."/>
            <person name="Shigenobu S."/>
        </authorList>
    </citation>
    <scope>NUCLEOTIDE SEQUENCE [LARGE SCALE GENOMIC DNA]</scope>
</reference>
<dbReference type="Proteomes" id="UP000735302">
    <property type="component" value="Unassembled WGS sequence"/>
</dbReference>